<reference evidence="3" key="1">
    <citation type="submission" date="2025-08" db="UniProtKB">
        <authorList>
            <consortium name="RefSeq"/>
        </authorList>
    </citation>
    <scope>IDENTIFICATION</scope>
</reference>
<feature type="transmembrane region" description="Helical" evidence="1">
    <location>
        <begin position="259"/>
        <end position="279"/>
    </location>
</feature>
<accession>A0AAJ6VVZ1</accession>
<dbReference type="AlphaFoldDB" id="A0AAJ6VVZ1"/>
<sequence length="315" mass="35529">MTRYLISHGVGMAASLHCPGMYCGRVRFADSGNFSDCGACPRGFRVEASVCEECVSSPEVYDWLYLGFMVLVSVYAQGWIIDRAPRVIKYRALVLQVCCLLENLLAAVLSLLSVPPTGSLLLTTCPVKRLSDWYTLLHNPSPYYKQTLHCSQEAVYPFYSIVFVFLGYSLVLLVLIRGFLLPRMFSSFSIEAIRKTIYLTLYAIPIIAVGHAIFAGLFYYTFSYLVILLSVFSVACHMAARPNQTARKLISDSLELRNLVIIVSHWLIHGFGLIASLINDYGLDSFYSLLLIPLPTAFYVYTARYTDPELNYRYL</sequence>
<dbReference type="PANTHER" id="PTHR12740:SF4">
    <property type="entry name" value="JNK1_MAPK8-ASSOCIATED MEMBRANE PROTEIN"/>
    <property type="match status" value="1"/>
</dbReference>
<dbReference type="KEGG" id="goe:100906105"/>
<gene>
    <name evidence="3" type="primary">LOC100906105</name>
</gene>
<feature type="transmembrane region" description="Helical" evidence="1">
    <location>
        <begin position="285"/>
        <end position="303"/>
    </location>
</feature>
<dbReference type="GO" id="GO:0036503">
    <property type="term" value="P:ERAD pathway"/>
    <property type="evidence" value="ECO:0007669"/>
    <property type="project" value="TreeGrafter"/>
</dbReference>
<dbReference type="InterPro" id="IPR008485">
    <property type="entry name" value="JAMP"/>
</dbReference>
<feature type="transmembrane region" description="Helical" evidence="1">
    <location>
        <begin position="156"/>
        <end position="176"/>
    </location>
</feature>
<organism evidence="2 3">
    <name type="scientific">Galendromus occidentalis</name>
    <name type="common">western predatory mite</name>
    <dbReference type="NCBI Taxonomy" id="34638"/>
    <lineage>
        <taxon>Eukaryota</taxon>
        <taxon>Metazoa</taxon>
        <taxon>Ecdysozoa</taxon>
        <taxon>Arthropoda</taxon>
        <taxon>Chelicerata</taxon>
        <taxon>Arachnida</taxon>
        <taxon>Acari</taxon>
        <taxon>Parasitiformes</taxon>
        <taxon>Mesostigmata</taxon>
        <taxon>Gamasina</taxon>
        <taxon>Phytoseioidea</taxon>
        <taxon>Phytoseiidae</taxon>
        <taxon>Typhlodrominae</taxon>
        <taxon>Galendromus</taxon>
    </lineage>
</organism>
<dbReference type="GO" id="GO:0016020">
    <property type="term" value="C:membrane"/>
    <property type="evidence" value="ECO:0007669"/>
    <property type="project" value="InterPro"/>
</dbReference>
<keyword evidence="1" id="KW-0472">Membrane</keyword>
<dbReference type="Pfam" id="PF05571">
    <property type="entry name" value="JAMP"/>
    <property type="match status" value="1"/>
</dbReference>
<keyword evidence="2" id="KW-1185">Reference proteome</keyword>
<protein>
    <submittedName>
        <fullName evidence="3">JNK1/MAPK8-associated membrane protein</fullName>
    </submittedName>
</protein>
<dbReference type="PANTHER" id="PTHR12740">
    <property type="entry name" value="JNK1/MAPK8-ASSOCIATED MEMBRANE PROTEIN"/>
    <property type="match status" value="1"/>
</dbReference>
<evidence type="ECO:0000313" key="3">
    <source>
        <dbReference type="RefSeq" id="XP_003739597.1"/>
    </source>
</evidence>
<feature type="transmembrane region" description="Helical" evidence="1">
    <location>
        <begin position="63"/>
        <end position="81"/>
    </location>
</feature>
<dbReference type="GO" id="GO:0006986">
    <property type="term" value="P:response to unfolded protein"/>
    <property type="evidence" value="ECO:0007669"/>
    <property type="project" value="InterPro"/>
</dbReference>
<dbReference type="GO" id="GO:0031625">
    <property type="term" value="F:ubiquitin protein ligase binding"/>
    <property type="evidence" value="ECO:0007669"/>
    <property type="project" value="TreeGrafter"/>
</dbReference>
<dbReference type="GeneID" id="100906105"/>
<evidence type="ECO:0000313" key="2">
    <source>
        <dbReference type="Proteomes" id="UP000694867"/>
    </source>
</evidence>
<dbReference type="Proteomes" id="UP000694867">
    <property type="component" value="Unplaced"/>
</dbReference>
<dbReference type="RefSeq" id="XP_003739597.1">
    <property type="nucleotide sequence ID" value="XM_003739549.2"/>
</dbReference>
<keyword evidence="1" id="KW-0812">Transmembrane</keyword>
<feature type="transmembrane region" description="Helical" evidence="1">
    <location>
        <begin position="221"/>
        <end position="239"/>
    </location>
</feature>
<name>A0AAJ6VVZ1_9ACAR</name>
<feature type="transmembrane region" description="Helical" evidence="1">
    <location>
        <begin position="93"/>
        <end position="114"/>
    </location>
</feature>
<keyword evidence="1" id="KW-1133">Transmembrane helix</keyword>
<evidence type="ECO:0000256" key="1">
    <source>
        <dbReference type="SAM" id="Phobius"/>
    </source>
</evidence>
<proteinExistence type="predicted"/>
<feature type="transmembrane region" description="Helical" evidence="1">
    <location>
        <begin position="197"/>
        <end position="215"/>
    </location>
</feature>